<organism evidence="2 3">
    <name type="scientific">Colletotrichum liriopes</name>
    <dbReference type="NCBI Taxonomy" id="708192"/>
    <lineage>
        <taxon>Eukaryota</taxon>
        <taxon>Fungi</taxon>
        <taxon>Dikarya</taxon>
        <taxon>Ascomycota</taxon>
        <taxon>Pezizomycotina</taxon>
        <taxon>Sordariomycetes</taxon>
        <taxon>Hypocreomycetidae</taxon>
        <taxon>Glomerellales</taxon>
        <taxon>Glomerellaceae</taxon>
        <taxon>Colletotrichum</taxon>
        <taxon>Colletotrichum spaethianum species complex</taxon>
    </lineage>
</organism>
<evidence type="ECO:0000313" key="3">
    <source>
        <dbReference type="Proteomes" id="UP001055172"/>
    </source>
</evidence>
<accession>A0AA37GZR0</accession>
<name>A0AA37GZR0_9PEZI</name>
<evidence type="ECO:0000256" key="1">
    <source>
        <dbReference type="SAM" id="MobiDB-lite"/>
    </source>
</evidence>
<proteinExistence type="predicted"/>
<dbReference type="AlphaFoldDB" id="A0AA37GZR0"/>
<dbReference type="Proteomes" id="UP001055172">
    <property type="component" value="Unassembled WGS sequence"/>
</dbReference>
<feature type="region of interest" description="Disordered" evidence="1">
    <location>
        <begin position="98"/>
        <end position="140"/>
    </location>
</feature>
<protein>
    <submittedName>
        <fullName evidence="2">Uncharacterized protein</fullName>
    </submittedName>
</protein>
<sequence>MEKTNGSGLTGNPLCALRSRRLPGFHRQLESACQELESPEAALIVRIDLQLSKANSLALLTTEAESEKVPPPSRKKDSKHLKSWLTRHFGKSAVDEAAEGVGVEQQGDSVETIDCAGDGAENEKDGKNNEGEDKGATNGDVDAVSKLIGCLRVTPGNPSRNIQITSSGS</sequence>
<keyword evidence="3" id="KW-1185">Reference proteome</keyword>
<dbReference type="EMBL" id="BPPX01000040">
    <property type="protein sequence ID" value="GJC89331.1"/>
    <property type="molecule type" value="Genomic_DNA"/>
</dbReference>
<feature type="compositionally biased region" description="Basic and acidic residues" evidence="1">
    <location>
        <begin position="121"/>
        <end position="135"/>
    </location>
</feature>
<evidence type="ECO:0000313" key="2">
    <source>
        <dbReference type="EMBL" id="GJC89331.1"/>
    </source>
</evidence>
<reference evidence="2 3" key="1">
    <citation type="submission" date="2021-07" db="EMBL/GenBank/DDBJ databases">
        <title>Genome data of Colletotrichum spaethianum.</title>
        <authorList>
            <person name="Utami Y.D."/>
            <person name="Hiruma K."/>
        </authorList>
    </citation>
    <scope>NUCLEOTIDE SEQUENCE [LARGE SCALE GENOMIC DNA]</scope>
    <source>
        <strain evidence="2 3">MAFF 242679</strain>
    </source>
</reference>
<gene>
    <name evidence="2" type="ORF">ColLi_12169</name>
</gene>
<comment type="caution">
    <text evidence="2">The sequence shown here is derived from an EMBL/GenBank/DDBJ whole genome shotgun (WGS) entry which is preliminary data.</text>
</comment>
<feature type="region of interest" description="Disordered" evidence="1">
    <location>
        <begin position="62"/>
        <end position="81"/>
    </location>
</feature>